<keyword evidence="2" id="KW-0645">Protease</keyword>
<reference evidence="8" key="1">
    <citation type="submission" date="2022-08" db="UniProtKB">
        <authorList>
            <consortium name="EnsemblMetazoa"/>
        </authorList>
    </citation>
    <scope>IDENTIFICATION</scope>
    <source>
        <strain evidence="8">Israel</strain>
    </source>
</reference>
<accession>A0A1B0DBT1</accession>
<organism evidence="8 9">
    <name type="scientific">Phlebotomus papatasi</name>
    <name type="common">Sandfly</name>
    <dbReference type="NCBI Taxonomy" id="29031"/>
    <lineage>
        <taxon>Eukaryota</taxon>
        <taxon>Metazoa</taxon>
        <taxon>Ecdysozoa</taxon>
        <taxon>Arthropoda</taxon>
        <taxon>Hexapoda</taxon>
        <taxon>Insecta</taxon>
        <taxon>Pterygota</taxon>
        <taxon>Neoptera</taxon>
        <taxon>Endopterygota</taxon>
        <taxon>Diptera</taxon>
        <taxon>Nematocera</taxon>
        <taxon>Psychodoidea</taxon>
        <taxon>Psychodidae</taxon>
        <taxon>Phlebotomus</taxon>
        <taxon>Phlebotomus</taxon>
    </lineage>
</organism>
<evidence type="ECO:0000256" key="5">
    <source>
        <dbReference type="ARBA" id="ARBA00034848"/>
    </source>
</evidence>
<evidence type="ECO:0000313" key="8">
    <source>
        <dbReference type="EnsemblMetazoa" id="PPAI005270-PA"/>
    </source>
</evidence>
<dbReference type="PANTHER" id="PTHR28631:SF1">
    <property type="entry name" value="ACTIN MATURATION PROTEASE"/>
    <property type="match status" value="1"/>
</dbReference>
<sequence length="223" mass="25302">MVIKVRQKNTSNGGAVLCEESSHSTLDSSLDFREFLWVAENLGANPATGVHLWIFTISMILNGASTADQFFRKARVKKITAMGEMFSAVNLLDILQKFQSQEGFSGKYHMLEVKSDACLIVPYDFDVTHSPCLRKGHKAHWALVVGYLIDDKNQFYEIARQGNSRLLGIWLLPELAESNAILTEFSQRKQYPKADFIGFHPSGRWNCRTLRTLPTINCCYSFR</sequence>
<dbReference type="Proteomes" id="UP000092462">
    <property type="component" value="Unassembled WGS sequence"/>
</dbReference>
<keyword evidence="9" id="KW-1185">Reference proteome</keyword>
<comment type="catalytic activity">
    <reaction evidence="7">
        <text>N-terminal N(alpha)-acetyl-L-cysteinyl-L-aspartyl-[protein] + H2O = N-terminal L-aspartyl-[protein] + N-acetyl-L-cysteine</text>
        <dbReference type="Rhea" id="RHEA:74579"/>
        <dbReference type="Rhea" id="RHEA-COMP:12669"/>
        <dbReference type="Rhea" id="RHEA-COMP:18395"/>
        <dbReference type="ChEBI" id="CHEBI:15377"/>
        <dbReference type="ChEBI" id="CHEBI:64720"/>
        <dbReference type="ChEBI" id="CHEBI:78236"/>
        <dbReference type="ChEBI" id="CHEBI:193599"/>
    </reaction>
    <physiologicalReaction direction="left-to-right" evidence="7">
        <dbReference type="Rhea" id="RHEA:74580"/>
    </physiologicalReaction>
</comment>
<dbReference type="EnsemblMetazoa" id="PPAI005270-RA">
    <property type="protein sequence ID" value="PPAI005270-PA"/>
    <property type="gene ID" value="PPAI005270"/>
</dbReference>
<keyword evidence="3" id="KW-0378">Hydrolase</keyword>
<evidence type="ECO:0000256" key="2">
    <source>
        <dbReference type="ARBA" id="ARBA00022670"/>
    </source>
</evidence>
<proteinExistence type="inferred from homology"/>
<dbReference type="GO" id="GO:0004177">
    <property type="term" value="F:aminopeptidase activity"/>
    <property type="evidence" value="ECO:0007669"/>
    <property type="project" value="UniProtKB-KW"/>
</dbReference>
<keyword evidence="1" id="KW-0031">Aminopeptidase</keyword>
<comment type="similarity">
    <text evidence="4">Belongs to the ACTMAP family.</text>
</comment>
<dbReference type="GO" id="GO:0006508">
    <property type="term" value="P:proteolysis"/>
    <property type="evidence" value="ECO:0007669"/>
    <property type="project" value="UniProtKB-KW"/>
</dbReference>
<dbReference type="AlphaFoldDB" id="A0A1B0DBT1"/>
<protein>
    <recommendedName>
        <fullName evidence="5">Actin maturation protease</fullName>
    </recommendedName>
    <alternativeName>
        <fullName evidence="6">Actin aminopeptidase ACTMAP</fullName>
    </alternativeName>
</protein>
<name>A0A1B0DBT1_PHLPP</name>
<dbReference type="VEuPathDB" id="VectorBase:PPAI005270"/>
<dbReference type="InterPro" id="IPR040043">
    <property type="entry name" value="ACTMAP"/>
</dbReference>
<evidence type="ECO:0000256" key="7">
    <source>
        <dbReference type="ARBA" id="ARBA00049041"/>
    </source>
</evidence>
<dbReference type="VEuPathDB" id="VectorBase:PPAPM1_000667"/>
<evidence type="ECO:0000256" key="1">
    <source>
        <dbReference type="ARBA" id="ARBA00022438"/>
    </source>
</evidence>
<evidence type="ECO:0000256" key="3">
    <source>
        <dbReference type="ARBA" id="ARBA00022801"/>
    </source>
</evidence>
<dbReference type="PANTHER" id="PTHR28631">
    <property type="entry name" value="UPF0692 PROTEIN C19ORF54"/>
    <property type="match status" value="1"/>
</dbReference>
<evidence type="ECO:0000256" key="4">
    <source>
        <dbReference type="ARBA" id="ARBA00034725"/>
    </source>
</evidence>
<dbReference type="EMBL" id="AJVK01004938">
    <property type="status" value="NOT_ANNOTATED_CDS"/>
    <property type="molecule type" value="Genomic_DNA"/>
</dbReference>
<evidence type="ECO:0000313" key="9">
    <source>
        <dbReference type="Proteomes" id="UP000092462"/>
    </source>
</evidence>
<dbReference type="Pfam" id="PF21646">
    <property type="entry name" value="ACTMAP-like_C"/>
    <property type="match status" value="1"/>
</dbReference>
<evidence type="ECO:0000256" key="6">
    <source>
        <dbReference type="ARBA" id="ARBA00034908"/>
    </source>
</evidence>